<feature type="transmembrane region" description="Helical" evidence="6">
    <location>
        <begin position="215"/>
        <end position="234"/>
    </location>
</feature>
<proteinExistence type="predicted"/>
<reference evidence="8 9" key="1">
    <citation type="submission" date="2016-08" db="EMBL/GenBank/DDBJ databases">
        <title>A Parts List for Fungal Cellulosomes Revealed by Comparative Genomics.</title>
        <authorList>
            <consortium name="DOE Joint Genome Institute"/>
            <person name="Haitjema C.H."/>
            <person name="Gilmore S.P."/>
            <person name="Henske J.K."/>
            <person name="Solomon K.V."/>
            <person name="De Groot R."/>
            <person name="Kuo A."/>
            <person name="Mondo S.J."/>
            <person name="Salamov A.A."/>
            <person name="Labutti K."/>
            <person name="Zhao Z."/>
            <person name="Chiniquy J."/>
            <person name="Barry K."/>
            <person name="Brewer H.M."/>
            <person name="Purvine S.O."/>
            <person name="Wright A.T."/>
            <person name="Boxma B."/>
            <person name="Van Alen T."/>
            <person name="Hackstein J.H."/>
            <person name="Baker S.E."/>
            <person name="Grigoriev I.V."/>
            <person name="O'Malley M.A."/>
        </authorList>
    </citation>
    <scope>NUCLEOTIDE SEQUENCE [LARGE SCALE GENOMIC DNA]</scope>
    <source>
        <strain evidence="8 9">G1</strain>
    </source>
</reference>
<dbReference type="AlphaFoldDB" id="A0A1Y2F9G1"/>
<evidence type="ECO:0000313" key="9">
    <source>
        <dbReference type="Proteomes" id="UP000193920"/>
    </source>
</evidence>
<feature type="domain" description="Major facilitator superfamily (MFS) profile" evidence="7">
    <location>
        <begin position="62"/>
        <end position="538"/>
    </location>
</feature>
<dbReference type="PANTHER" id="PTHR23501:SF191">
    <property type="entry name" value="VACUOLAR BASIC AMINO ACID TRANSPORTER 4"/>
    <property type="match status" value="1"/>
</dbReference>
<evidence type="ECO:0000256" key="3">
    <source>
        <dbReference type="ARBA" id="ARBA00022692"/>
    </source>
</evidence>
<accession>A0A1Y2F9G1</accession>
<comment type="subcellular location">
    <subcellularLocation>
        <location evidence="1">Endomembrane system</location>
        <topology evidence="1">Multi-pass membrane protein</topology>
    </subcellularLocation>
</comment>
<dbReference type="GO" id="GO:0022857">
    <property type="term" value="F:transmembrane transporter activity"/>
    <property type="evidence" value="ECO:0007669"/>
    <property type="project" value="InterPro"/>
</dbReference>
<evidence type="ECO:0000256" key="1">
    <source>
        <dbReference type="ARBA" id="ARBA00004127"/>
    </source>
</evidence>
<feature type="transmembrane region" description="Helical" evidence="6">
    <location>
        <begin position="447"/>
        <end position="471"/>
    </location>
</feature>
<dbReference type="Pfam" id="PF07690">
    <property type="entry name" value="MFS_1"/>
    <property type="match status" value="1"/>
</dbReference>
<feature type="transmembrane region" description="Helical" evidence="6">
    <location>
        <begin position="320"/>
        <end position="337"/>
    </location>
</feature>
<feature type="transmembrane region" description="Helical" evidence="6">
    <location>
        <begin position="128"/>
        <end position="153"/>
    </location>
</feature>
<dbReference type="STRING" id="1754190.A0A1Y2F9G1"/>
<evidence type="ECO:0000256" key="6">
    <source>
        <dbReference type="SAM" id="Phobius"/>
    </source>
</evidence>
<name>A0A1Y2F9G1_9FUNG</name>
<feature type="transmembrane region" description="Helical" evidence="6">
    <location>
        <begin position="59"/>
        <end position="84"/>
    </location>
</feature>
<dbReference type="GO" id="GO:0012505">
    <property type="term" value="C:endomembrane system"/>
    <property type="evidence" value="ECO:0007669"/>
    <property type="project" value="UniProtKB-SubCell"/>
</dbReference>
<dbReference type="PANTHER" id="PTHR23501">
    <property type="entry name" value="MAJOR FACILITATOR SUPERFAMILY"/>
    <property type="match status" value="1"/>
</dbReference>
<dbReference type="Gene3D" id="1.20.1720.10">
    <property type="entry name" value="Multidrug resistance protein D"/>
    <property type="match status" value="1"/>
</dbReference>
<keyword evidence="3 6" id="KW-0812">Transmembrane</keyword>
<feature type="transmembrane region" description="Helical" evidence="6">
    <location>
        <begin position="387"/>
        <end position="405"/>
    </location>
</feature>
<comment type="caution">
    <text evidence="8">The sequence shown here is derived from an EMBL/GenBank/DDBJ whole genome shotgun (WGS) entry which is preliminary data.</text>
</comment>
<keyword evidence="4 6" id="KW-1133">Transmembrane helix</keyword>
<keyword evidence="5 6" id="KW-0472">Membrane</keyword>
<feature type="transmembrane region" description="Helical" evidence="6">
    <location>
        <begin position="96"/>
        <end position="116"/>
    </location>
</feature>
<dbReference type="InterPro" id="IPR020846">
    <property type="entry name" value="MFS_dom"/>
</dbReference>
<dbReference type="OrthoDB" id="2147446at2759"/>
<sequence length="561" mass="63507">MNEQELDDDSLDEIDITTITNVNRSQNTDTINIKSDSQNDSKSTIDPNHINYKLPTRQFYIVLISLIIVMVMTGLDITVVASALPEITTKFNSHDNYTTIIIAYLIGNTPLQPTFGKLADIFGRRPTMIFGLCIFLISSIISGASMNFIMIIISRFVQGVGSGCLCAMANIICSDIVSVKKRNLFGNFKFSIFSITGFRSIYWRLFCRYNIMAMALYYNVPLCLIAMFGIGLYVKIPNSEGSFKEKIKRIDFVGTYFLIVTLVCLILALSWGGSSYNWSSPFILGLFATFLVMLFCFIIIEYKIAREPIIPFPLFRKKNILLCIIISFFSGYIFITFNNTFSMLYQDGRGFSAMISGLRIIPSFIITAVASIGSGWIIQKYGHIKEFMVIGSFLLIISCYCLSLIQEHTPYYVELFIFLFYGICITIPLQFSLIYSQISAPIKLNAIATAVTLFFRMIGGVIGVAIFGMVIKNKFILNYRKDFPHIHRASVNDLQKLKNGPHYYVEAIRFSYSASFIPAAIIMFLLSLLLKRLKYLSKIRKSSRSKQDDTPPIILEEEIGL</sequence>
<evidence type="ECO:0000256" key="2">
    <source>
        <dbReference type="ARBA" id="ARBA00022448"/>
    </source>
</evidence>
<evidence type="ECO:0000256" key="5">
    <source>
        <dbReference type="ARBA" id="ARBA00023136"/>
    </source>
</evidence>
<dbReference type="InterPro" id="IPR011701">
    <property type="entry name" value="MFS"/>
</dbReference>
<feature type="transmembrane region" description="Helical" evidence="6">
    <location>
        <begin position="411"/>
        <end position="435"/>
    </location>
</feature>
<feature type="transmembrane region" description="Helical" evidence="6">
    <location>
        <begin position="255"/>
        <end position="272"/>
    </location>
</feature>
<evidence type="ECO:0000256" key="4">
    <source>
        <dbReference type="ARBA" id="ARBA00022989"/>
    </source>
</evidence>
<dbReference type="Proteomes" id="UP000193920">
    <property type="component" value="Unassembled WGS sequence"/>
</dbReference>
<dbReference type="PROSITE" id="PS50850">
    <property type="entry name" value="MFS"/>
    <property type="match status" value="1"/>
</dbReference>
<feature type="transmembrane region" description="Helical" evidence="6">
    <location>
        <begin position="357"/>
        <end position="378"/>
    </location>
</feature>
<protein>
    <recommendedName>
        <fullName evidence="7">Major facilitator superfamily (MFS) profile domain-containing protein</fullName>
    </recommendedName>
</protein>
<organism evidence="8 9">
    <name type="scientific">Neocallimastix californiae</name>
    <dbReference type="NCBI Taxonomy" id="1754190"/>
    <lineage>
        <taxon>Eukaryota</taxon>
        <taxon>Fungi</taxon>
        <taxon>Fungi incertae sedis</taxon>
        <taxon>Chytridiomycota</taxon>
        <taxon>Chytridiomycota incertae sedis</taxon>
        <taxon>Neocallimastigomycetes</taxon>
        <taxon>Neocallimastigales</taxon>
        <taxon>Neocallimastigaceae</taxon>
        <taxon>Neocallimastix</taxon>
    </lineage>
</organism>
<evidence type="ECO:0000313" key="8">
    <source>
        <dbReference type="EMBL" id="ORY80572.1"/>
    </source>
</evidence>
<dbReference type="EMBL" id="MCOG01000012">
    <property type="protein sequence ID" value="ORY80572.1"/>
    <property type="molecule type" value="Genomic_DNA"/>
</dbReference>
<dbReference type="InterPro" id="IPR036259">
    <property type="entry name" value="MFS_trans_sf"/>
</dbReference>
<dbReference type="Gene3D" id="1.20.1250.20">
    <property type="entry name" value="MFS general substrate transporter like domains"/>
    <property type="match status" value="1"/>
</dbReference>
<gene>
    <name evidence="8" type="ORF">LY90DRAFT_28874</name>
</gene>
<evidence type="ECO:0000259" key="7">
    <source>
        <dbReference type="PROSITE" id="PS50850"/>
    </source>
</evidence>
<feature type="transmembrane region" description="Helical" evidence="6">
    <location>
        <begin position="184"/>
        <end position="203"/>
    </location>
</feature>
<keyword evidence="9" id="KW-1185">Reference proteome</keyword>
<feature type="transmembrane region" description="Helical" evidence="6">
    <location>
        <begin position="278"/>
        <end position="300"/>
    </location>
</feature>
<keyword evidence="2" id="KW-0813">Transport</keyword>
<dbReference type="GO" id="GO:0005886">
    <property type="term" value="C:plasma membrane"/>
    <property type="evidence" value="ECO:0007669"/>
    <property type="project" value="TreeGrafter"/>
</dbReference>
<dbReference type="SUPFAM" id="SSF103473">
    <property type="entry name" value="MFS general substrate transporter"/>
    <property type="match status" value="2"/>
</dbReference>
<feature type="transmembrane region" description="Helical" evidence="6">
    <location>
        <begin position="510"/>
        <end position="530"/>
    </location>
</feature>